<dbReference type="GO" id="GO:0005634">
    <property type="term" value="C:nucleus"/>
    <property type="evidence" value="ECO:0007669"/>
    <property type="project" value="UniProtKB-SubCell"/>
</dbReference>
<keyword evidence="4 8" id="KW-0371">Homeobox</keyword>
<evidence type="ECO:0000256" key="6">
    <source>
        <dbReference type="ARBA" id="ARBA00023242"/>
    </source>
</evidence>
<comment type="subcellular location">
    <subcellularLocation>
        <location evidence="1 8">Nucleus</location>
    </subcellularLocation>
</comment>
<dbReference type="GO" id="GO:0000987">
    <property type="term" value="F:cis-regulatory region sequence-specific DNA binding"/>
    <property type="evidence" value="ECO:0007669"/>
    <property type="project" value="UniProtKB-ARBA"/>
</dbReference>
<evidence type="ECO:0000256" key="2">
    <source>
        <dbReference type="ARBA" id="ARBA00023015"/>
    </source>
</evidence>
<dbReference type="AlphaFoldDB" id="A0A1J1HXS7"/>
<dbReference type="Pfam" id="PF05920">
    <property type="entry name" value="Homeobox_KN"/>
    <property type="match status" value="1"/>
</dbReference>
<dbReference type="Proteomes" id="UP000183832">
    <property type="component" value="Unassembled WGS sequence"/>
</dbReference>
<dbReference type="SMART" id="SM00389">
    <property type="entry name" value="HOX"/>
    <property type="match status" value="1"/>
</dbReference>
<evidence type="ECO:0000256" key="1">
    <source>
        <dbReference type="ARBA" id="ARBA00004123"/>
    </source>
</evidence>
<protein>
    <submittedName>
        <fullName evidence="10">CLUMA_CG006251, isoform A</fullName>
    </submittedName>
</protein>
<evidence type="ECO:0000256" key="7">
    <source>
        <dbReference type="ARBA" id="ARBA00038021"/>
    </source>
</evidence>
<accession>A0A1J1HXS7</accession>
<dbReference type="STRING" id="568069.A0A1J1HXS7"/>
<keyword evidence="5" id="KW-0804">Transcription</keyword>
<name>A0A1J1HXS7_9DIPT</name>
<evidence type="ECO:0000256" key="8">
    <source>
        <dbReference type="PROSITE-ProRule" id="PRU00108"/>
    </source>
</evidence>
<evidence type="ECO:0000259" key="9">
    <source>
        <dbReference type="PROSITE" id="PS50071"/>
    </source>
</evidence>
<evidence type="ECO:0000313" key="10">
    <source>
        <dbReference type="EMBL" id="CRK92888.1"/>
    </source>
</evidence>
<organism evidence="10 11">
    <name type="scientific">Clunio marinus</name>
    <dbReference type="NCBI Taxonomy" id="568069"/>
    <lineage>
        <taxon>Eukaryota</taxon>
        <taxon>Metazoa</taxon>
        <taxon>Ecdysozoa</taxon>
        <taxon>Arthropoda</taxon>
        <taxon>Hexapoda</taxon>
        <taxon>Insecta</taxon>
        <taxon>Pterygota</taxon>
        <taxon>Neoptera</taxon>
        <taxon>Endopterygota</taxon>
        <taxon>Diptera</taxon>
        <taxon>Nematocera</taxon>
        <taxon>Chironomoidea</taxon>
        <taxon>Chironomidae</taxon>
        <taxon>Clunio</taxon>
    </lineage>
</organism>
<evidence type="ECO:0000313" key="11">
    <source>
        <dbReference type="Proteomes" id="UP000183832"/>
    </source>
</evidence>
<dbReference type="GO" id="GO:0006355">
    <property type="term" value="P:regulation of DNA-templated transcription"/>
    <property type="evidence" value="ECO:0007669"/>
    <property type="project" value="InterPro"/>
</dbReference>
<dbReference type="InterPro" id="IPR001356">
    <property type="entry name" value="HD"/>
</dbReference>
<dbReference type="PANTHER" id="PTHR11850">
    <property type="entry name" value="HOMEOBOX PROTEIN TRANSCRIPTION FACTORS"/>
    <property type="match status" value="1"/>
</dbReference>
<dbReference type="SUPFAM" id="SSF46689">
    <property type="entry name" value="Homeodomain-like"/>
    <property type="match status" value="1"/>
</dbReference>
<dbReference type="EMBL" id="CVRI01000035">
    <property type="protein sequence ID" value="CRK92888.1"/>
    <property type="molecule type" value="Genomic_DNA"/>
</dbReference>
<sequence>MEKSQVKAENLSLIDSGGNINDEQLNNVTNEEIIKSDQVFSYGNEIYGSDYKRRKRGNLPKNAVDVLKNWLWNHRFNAYPTEEEKVMLSRQTGLTNLQINNWFINARRRILPDIIRQDGLDVNLYKGHRRSKIPNETFSQKSKMSNIEVGGRLKNSNENAEKFSAEILDDLIYRSDGDSDQDSSVAKYNPSISNGSMSLSRQQNVTLFSNETSRRKSTPMRIAPTVPCQSKTTSNTVRIKGVIREAPNSKCLYLLVESS</sequence>
<dbReference type="OrthoDB" id="10056939at2759"/>
<dbReference type="GO" id="GO:0048646">
    <property type="term" value="P:anatomical structure formation involved in morphogenesis"/>
    <property type="evidence" value="ECO:0007669"/>
    <property type="project" value="UniProtKB-ARBA"/>
</dbReference>
<keyword evidence="2" id="KW-0805">Transcription regulation</keyword>
<dbReference type="FunFam" id="1.10.10.60:FF:000059">
    <property type="entry name" value="TGFB-induced factor homeobox 1"/>
    <property type="match status" value="1"/>
</dbReference>
<dbReference type="Gene3D" id="1.10.10.60">
    <property type="entry name" value="Homeodomain-like"/>
    <property type="match status" value="1"/>
</dbReference>
<keyword evidence="3 8" id="KW-0238">DNA-binding</keyword>
<gene>
    <name evidence="10" type="primary">putative Homeobox protein AKR</name>
    <name evidence="10" type="ORF">CLUMA_CG006251</name>
</gene>
<reference evidence="10 11" key="1">
    <citation type="submission" date="2015-04" db="EMBL/GenBank/DDBJ databases">
        <authorList>
            <person name="Syromyatnikov M.Y."/>
            <person name="Popov V.N."/>
        </authorList>
    </citation>
    <scope>NUCLEOTIDE SEQUENCE [LARGE SCALE GENOMIC DNA]</scope>
</reference>
<feature type="DNA-binding region" description="Homeobox" evidence="8">
    <location>
        <begin position="52"/>
        <end position="114"/>
    </location>
</feature>
<evidence type="ECO:0000256" key="5">
    <source>
        <dbReference type="ARBA" id="ARBA00023163"/>
    </source>
</evidence>
<keyword evidence="11" id="KW-1185">Reference proteome</keyword>
<dbReference type="InterPro" id="IPR008422">
    <property type="entry name" value="KN_HD"/>
</dbReference>
<proteinExistence type="inferred from homology"/>
<dbReference type="CDD" id="cd00086">
    <property type="entry name" value="homeodomain"/>
    <property type="match status" value="1"/>
</dbReference>
<feature type="domain" description="Homeobox" evidence="9">
    <location>
        <begin position="50"/>
        <end position="113"/>
    </location>
</feature>
<evidence type="ECO:0000256" key="3">
    <source>
        <dbReference type="ARBA" id="ARBA00023125"/>
    </source>
</evidence>
<comment type="similarity">
    <text evidence="7">Belongs to the TALE/TGIF homeobox family.</text>
</comment>
<dbReference type="PROSITE" id="PS50071">
    <property type="entry name" value="HOMEOBOX_2"/>
    <property type="match status" value="1"/>
</dbReference>
<dbReference type="InterPro" id="IPR009057">
    <property type="entry name" value="Homeodomain-like_sf"/>
</dbReference>
<keyword evidence="6 8" id="KW-0539">Nucleus</keyword>
<dbReference type="InterPro" id="IPR050224">
    <property type="entry name" value="TALE_homeobox"/>
</dbReference>
<dbReference type="GO" id="GO:0009887">
    <property type="term" value="P:animal organ morphogenesis"/>
    <property type="evidence" value="ECO:0007669"/>
    <property type="project" value="UniProtKB-ARBA"/>
</dbReference>
<evidence type="ECO:0000256" key="4">
    <source>
        <dbReference type="ARBA" id="ARBA00023155"/>
    </source>
</evidence>
<dbReference type="GO" id="GO:0001654">
    <property type="term" value="P:eye development"/>
    <property type="evidence" value="ECO:0007669"/>
    <property type="project" value="UniProtKB-ARBA"/>
</dbReference>